<evidence type="ECO:0000313" key="1">
    <source>
        <dbReference type="EMBL" id="KAG2918905.1"/>
    </source>
</evidence>
<dbReference type="Gene3D" id="1.25.10.10">
    <property type="entry name" value="Leucine-rich Repeat Variant"/>
    <property type="match status" value="2"/>
</dbReference>
<protein>
    <recommendedName>
        <fullName evidence="3">Armadillo-type fold</fullName>
    </recommendedName>
</protein>
<dbReference type="InterPro" id="IPR011989">
    <property type="entry name" value="ARM-like"/>
</dbReference>
<organism evidence="1 2">
    <name type="scientific">Phytophthora cactorum</name>
    <dbReference type="NCBI Taxonomy" id="29920"/>
    <lineage>
        <taxon>Eukaryota</taxon>
        <taxon>Sar</taxon>
        <taxon>Stramenopiles</taxon>
        <taxon>Oomycota</taxon>
        <taxon>Peronosporomycetes</taxon>
        <taxon>Peronosporales</taxon>
        <taxon>Peronosporaceae</taxon>
        <taxon>Phytophthora</taxon>
    </lineage>
</organism>
<reference evidence="1" key="1">
    <citation type="submission" date="2018-10" db="EMBL/GenBank/DDBJ databases">
        <title>Effector identification in a new, highly contiguous assembly of the strawberry crown rot pathogen Phytophthora cactorum.</title>
        <authorList>
            <person name="Armitage A.D."/>
            <person name="Nellist C.F."/>
            <person name="Bates H."/>
            <person name="Vickerstaff R.J."/>
            <person name="Harrison R.J."/>
        </authorList>
    </citation>
    <scope>NUCLEOTIDE SEQUENCE</scope>
    <source>
        <strain evidence="1">4040</strain>
    </source>
</reference>
<dbReference type="Proteomes" id="UP000736787">
    <property type="component" value="Unassembled WGS sequence"/>
</dbReference>
<comment type="caution">
    <text evidence="1">The sequence shown here is derived from an EMBL/GenBank/DDBJ whole genome shotgun (WGS) entry which is preliminary data.</text>
</comment>
<dbReference type="InterPro" id="IPR016024">
    <property type="entry name" value="ARM-type_fold"/>
</dbReference>
<dbReference type="PANTHER" id="PTHR23315:SF7">
    <property type="entry name" value="U-BOX DOMAIN-CONTAINING PROTEIN 4"/>
    <property type="match status" value="1"/>
</dbReference>
<dbReference type="SMART" id="SM00185">
    <property type="entry name" value="ARM"/>
    <property type="match status" value="4"/>
</dbReference>
<sequence>MVLNRPSSTSDDAWELVQSMTDADPGKRVSLEHVIAQLKRLAADETAIDAHAAAQAATTCSICSSEMAIDSRFCSQCGTRVDNERNSASLSSNPQSSRVDMRVDTPVPELLDAVRRGSSSDQEQALVLLLEKYLRGILLTLIDSSFLTAELEVLEESVRDATSDECTFLMNDLRYGLEEEKLKAIMYCAGIAGAKATKTLPNSVDAIGNLADNDDARVVIANEGAVTPLIELLHAGSNAEKGLAAYALGRLACDSKTNSLAFEAGGAISYLVELLVAGTNVEKTFAPYTLTCLAASWISIDKEEAATLGWSSESEADAWIIVKQGAVPLLVASVQSSTDELKASASATLSSLATIDSICPVLTEEGVIAPLIKLLRTGNEEQKGNATSALANVAVTSSSYCEESMEEGGLDPRGYSRAVEKLGVGPLLVNMLHDGNLELKEHAAYALERLTKTGDATLTAMTKDS</sequence>
<gene>
    <name evidence="1" type="ORF">PC117_g16919</name>
</gene>
<evidence type="ECO:0008006" key="3">
    <source>
        <dbReference type="Google" id="ProtNLM"/>
    </source>
</evidence>
<dbReference type="Pfam" id="PF00514">
    <property type="entry name" value="Arm"/>
    <property type="match status" value="1"/>
</dbReference>
<evidence type="ECO:0000313" key="2">
    <source>
        <dbReference type="Proteomes" id="UP000736787"/>
    </source>
</evidence>
<dbReference type="SUPFAM" id="SSF48371">
    <property type="entry name" value="ARM repeat"/>
    <property type="match status" value="1"/>
</dbReference>
<dbReference type="VEuPathDB" id="FungiDB:PC110_g1946"/>
<name>A0A8T1CC85_9STRA</name>
<accession>A0A8T1CC85</accession>
<dbReference type="InterPro" id="IPR000225">
    <property type="entry name" value="Armadillo"/>
</dbReference>
<dbReference type="AlphaFoldDB" id="A0A8T1CC85"/>
<dbReference type="EMBL" id="RCMK01000617">
    <property type="protein sequence ID" value="KAG2918905.1"/>
    <property type="molecule type" value="Genomic_DNA"/>
</dbReference>
<dbReference type="PANTHER" id="PTHR23315">
    <property type="entry name" value="U BOX DOMAIN-CONTAINING"/>
    <property type="match status" value="1"/>
</dbReference>
<proteinExistence type="predicted"/>